<dbReference type="AlphaFoldDB" id="A0AA88U7J0"/>
<dbReference type="EMBL" id="JAVXUO010002370">
    <property type="protein sequence ID" value="KAK2973785.1"/>
    <property type="molecule type" value="Genomic_DNA"/>
</dbReference>
<dbReference type="PANTHER" id="PTHR35046">
    <property type="entry name" value="ZINC KNUCKLE (CCHC-TYPE) FAMILY PROTEIN"/>
    <property type="match status" value="1"/>
</dbReference>
<evidence type="ECO:0000259" key="1">
    <source>
        <dbReference type="PROSITE" id="PS50013"/>
    </source>
</evidence>
<dbReference type="SUPFAM" id="SSF54160">
    <property type="entry name" value="Chromo domain-like"/>
    <property type="match status" value="1"/>
</dbReference>
<dbReference type="Proteomes" id="UP001187471">
    <property type="component" value="Unassembled WGS sequence"/>
</dbReference>
<reference evidence="2" key="1">
    <citation type="submission" date="2022-12" db="EMBL/GenBank/DDBJ databases">
        <title>Draft genome assemblies for two species of Escallonia (Escalloniales).</title>
        <authorList>
            <person name="Chanderbali A."/>
            <person name="Dervinis C."/>
            <person name="Anghel I."/>
            <person name="Soltis D."/>
            <person name="Soltis P."/>
            <person name="Zapata F."/>
        </authorList>
    </citation>
    <scope>NUCLEOTIDE SEQUENCE</scope>
    <source>
        <strain evidence="2">UCBG92.1500</strain>
        <tissue evidence="2">Leaf</tissue>
    </source>
</reference>
<keyword evidence="3" id="KW-1185">Reference proteome</keyword>
<sequence>MVSSTCLVNFFIGSFKEAVYCDVVPMDACHILLGRPWQYDRKTMHDGVQNTFFVKDGERKKKLVLKPMKDDIARKGKGYSTTLLNIREFLEESKDSGIVFVLFGKEEMQPQVVPTRVKEEVREKLAEMNQRYKEAAHRHRRFKEFKVGDFIMVFLSKERLPTGTYHKLKSKNIGPYKILRKFCDSAYEVELPRGLVISPIFNVADIYTFHGDTHDELGDIGVKTSSEVSTKQKDRDERVIDVREIKTRAGPYLRFLVKWAGQPDYENSWLSQEEFMKIDAKMCQVTKMATRTETTPPQLGFSSIGGLGFEDATPWCLSIPLLLLYAREARTKPLFPVLFSAAQI</sequence>
<name>A0AA88U7J0_9ASTE</name>
<organism evidence="2 3">
    <name type="scientific">Escallonia rubra</name>
    <dbReference type="NCBI Taxonomy" id="112253"/>
    <lineage>
        <taxon>Eukaryota</taxon>
        <taxon>Viridiplantae</taxon>
        <taxon>Streptophyta</taxon>
        <taxon>Embryophyta</taxon>
        <taxon>Tracheophyta</taxon>
        <taxon>Spermatophyta</taxon>
        <taxon>Magnoliopsida</taxon>
        <taxon>eudicotyledons</taxon>
        <taxon>Gunneridae</taxon>
        <taxon>Pentapetalae</taxon>
        <taxon>asterids</taxon>
        <taxon>campanulids</taxon>
        <taxon>Escalloniales</taxon>
        <taxon>Escalloniaceae</taxon>
        <taxon>Escallonia</taxon>
    </lineage>
</organism>
<dbReference type="PANTHER" id="PTHR35046:SF26">
    <property type="entry name" value="RNA-DIRECTED DNA POLYMERASE"/>
    <property type="match status" value="1"/>
</dbReference>
<feature type="domain" description="Chromo" evidence="1">
    <location>
        <begin position="234"/>
        <end position="269"/>
    </location>
</feature>
<dbReference type="InterPro" id="IPR056924">
    <property type="entry name" value="SH3_Tf2-1"/>
</dbReference>
<dbReference type="InterPro" id="IPR016197">
    <property type="entry name" value="Chromo-like_dom_sf"/>
</dbReference>
<proteinExistence type="predicted"/>
<accession>A0AA88U7J0</accession>
<comment type="caution">
    <text evidence="2">The sequence shown here is derived from an EMBL/GenBank/DDBJ whole genome shotgun (WGS) entry which is preliminary data.</text>
</comment>
<evidence type="ECO:0000313" key="2">
    <source>
        <dbReference type="EMBL" id="KAK2973785.1"/>
    </source>
</evidence>
<evidence type="ECO:0000313" key="3">
    <source>
        <dbReference type="Proteomes" id="UP001187471"/>
    </source>
</evidence>
<protein>
    <recommendedName>
        <fullName evidence="1">Chromo domain-containing protein</fullName>
    </recommendedName>
</protein>
<dbReference type="InterPro" id="IPR000953">
    <property type="entry name" value="Chromo/chromo_shadow_dom"/>
</dbReference>
<dbReference type="PROSITE" id="PS50013">
    <property type="entry name" value="CHROMO_2"/>
    <property type="match status" value="1"/>
</dbReference>
<dbReference type="Pfam" id="PF24626">
    <property type="entry name" value="SH3_Tf2-1"/>
    <property type="match status" value="1"/>
</dbReference>
<gene>
    <name evidence="2" type="ORF">RJ640_008190</name>
</gene>